<feature type="region of interest" description="Disordered" evidence="1">
    <location>
        <begin position="255"/>
        <end position="401"/>
    </location>
</feature>
<dbReference type="InterPro" id="IPR011990">
    <property type="entry name" value="TPR-like_helical_dom_sf"/>
</dbReference>
<evidence type="ECO:0000256" key="1">
    <source>
        <dbReference type="SAM" id="MobiDB-lite"/>
    </source>
</evidence>
<feature type="compositionally biased region" description="Low complexity" evidence="1">
    <location>
        <begin position="297"/>
        <end position="307"/>
    </location>
</feature>
<dbReference type="SUPFAM" id="SSF81901">
    <property type="entry name" value="HCP-like"/>
    <property type="match status" value="1"/>
</dbReference>
<accession>A0A1S2VBQ0</accession>
<reference evidence="2 3" key="1">
    <citation type="submission" date="2016-10" db="EMBL/GenBank/DDBJ databases">
        <title>Arsenicibacter rosenii gen. nov., sp. nov., an efficient arsenic-methylating bacterium isolated from an arsenic-contaminated paddy soil.</title>
        <authorList>
            <person name="Huang K."/>
        </authorList>
    </citation>
    <scope>NUCLEOTIDE SEQUENCE [LARGE SCALE GENOMIC DNA]</scope>
    <source>
        <strain evidence="2 3">SM-1</strain>
    </source>
</reference>
<keyword evidence="3" id="KW-1185">Reference proteome</keyword>
<sequence length="600" mass="66223">MYYTVSRLLLLTFSFPGVIYSPVNAPRTLTAQKTVKSSVVSGKGTAVINRIFRDSLPSQKQSLSALNDSLVRKFDQKVEQIPMVRRHQYKEVRKQFQVTVSESDDAFFYYALGYLNEKGYGGPAKLSEAKRWYNYAAQLNDSAATYKLISLYESGRLRIDNPAAEAERLRKNLNVGRKRFSVEARQADGQKVLVNLFAEDQPADPANPLADEVRRLKEVRNVTPSPEVIVSFNQLYSLAAQRGVSFLNFYKTANQGGGAKPAATEPKPAVATTPTPPPVVEPKPAVAEAKPTPPPVVETKPAVAEAKPTPAPVVETKPAVAEAKPTPPPVVEPKPAVAEAKPTPPPVVETKPAVAEAKPTPPPVVETKPAVAEAKPTPPPVVETKPTVVEPTPTPVPTAKPKATTVNYSAMALAAIQKNQLDSLNSWMRQAVLTNLEVDLAKPEQESKRLIDSLRAGNSQAGLLYYALGYLYEHKSSGKSWGNAERFYRYAFQTGYAPAYFRLMTYYTRETISSSQSQWLQMNYNAKIEAVPVQIAGHNRPLTLYIHDFPQDTSNPISDECERLQETFNITVPAKTIQHYASLYRLAQTNHKSFKEQCKL</sequence>
<protein>
    <recommendedName>
        <fullName evidence="4">Sel1 repeat family protein</fullName>
    </recommendedName>
</protein>
<proteinExistence type="predicted"/>
<feature type="compositionally biased region" description="Low complexity" evidence="1">
    <location>
        <begin position="382"/>
        <end position="391"/>
    </location>
</feature>
<evidence type="ECO:0008006" key="4">
    <source>
        <dbReference type="Google" id="ProtNLM"/>
    </source>
</evidence>
<evidence type="ECO:0000313" key="2">
    <source>
        <dbReference type="EMBL" id="OIN56133.1"/>
    </source>
</evidence>
<comment type="caution">
    <text evidence="2">The sequence shown here is derived from an EMBL/GenBank/DDBJ whole genome shotgun (WGS) entry which is preliminary data.</text>
</comment>
<feature type="compositionally biased region" description="Low complexity" evidence="1">
    <location>
        <begin position="260"/>
        <end position="273"/>
    </location>
</feature>
<name>A0A1S2VBQ0_9BACT</name>
<dbReference type="Proteomes" id="UP000181790">
    <property type="component" value="Unassembled WGS sequence"/>
</dbReference>
<dbReference type="EMBL" id="MORL01000028">
    <property type="protein sequence ID" value="OIN56133.1"/>
    <property type="molecule type" value="Genomic_DNA"/>
</dbReference>
<evidence type="ECO:0000313" key="3">
    <source>
        <dbReference type="Proteomes" id="UP000181790"/>
    </source>
</evidence>
<feature type="compositionally biased region" description="Low complexity" evidence="1">
    <location>
        <begin position="348"/>
        <end position="358"/>
    </location>
</feature>
<organism evidence="2 3">
    <name type="scientific">Arsenicibacter rosenii</name>
    <dbReference type="NCBI Taxonomy" id="1750698"/>
    <lineage>
        <taxon>Bacteria</taxon>
        <taxon>Pseudomonadati</taxon>
        <taxon>Bacteroidota</taxon>
        <taxon>Cytophagia</taxon>
        <taxon>Cytophagales</taxon>
        <taxon>Spirosomataceae</taxon>
        <taxon>Arsenicibacter</taxon>
    </lineage>
</organism>
<feature type="compositionally biased region" description="Low complexity" evidence="1">
    <location>
        <begin position="365"/>
        <end position="375"/>
    </location>
</feature>
<dbReference type="Gene3D" id="1.25.40.10">
    <property type="entry name" value="Tetratricopeptide repeat domain"/>
    <property type="match status" value="1"/>
</dbReference>
<gene>
    <name evidence="2" type="ORF">BLX24_26550</name>
</gene>
<dbReference type="RefSeq" id="WP_071506265.1">
    <property type="nucleotide sequence ID" value="NZ_MORL01000028.1"/>
</dbReference>
<dbReference type="AlphaFoldDB" id="A0A1S2VBQ0"/>